<protein>
    <recommendedName>
        <fullName evidence="4 12">Aminomethyltransferase</fullName>
        <ecNumber evidence="4 12">2.1.2.10</ecNumber>
    </recommendedName>
    <alternativeName>
        <fullName evidence="9 12">Glycine cleavage system T protein</fullName>
    </alternativeName>
</protein>
<keyword evidence="6 12" id="KW-0808">Transferase</keyword>
<dbReference type="Gene3D" id="4.10.1250.10">
    <property type="entry name" value="Aminomethyltransferase fragment"/>
    <property type="match status" value="1"/>
</dbReference>
<dbReference type="NCBIfam" id="TIGR00528">
    <property type="entry name" value="gcvT"/>
    <property type="match status" value="1"/>
</dbReference>
<dbReference type="GO" id="GO:0005960">
    <property type="term" value="C:glycine cleavage complex"/>
    <property type="evidence" value="ECO:0007669"/>
    <property type="project" value="InterPro"/>
</dbReference>
<feature type="domain" description="Aminomethyltransferase C-terminal" evidence="14">
    <location>
        <begin position="367"/>
        <end position="444"/>
    </location>
</feature>
<evidence type="ECO:0000256" key="3">
    <source>
        <dbReference type="ARBA" id="ARBA00011690"/>
    </source>
</evidence>
<dbReference type="InterPro" id="IPR027266">
    <property type="entry name" value="TrmE/GcvT-like"/>
</dbReference>
<accession>A0AAV9V224</accession>
<dbReference type="GO" id="GO:0005739">
    <property type="term" value="C:mitochondrion"/>
    <property type="evidence" value="ECO:0007669"/>
    <property type="project" value="UniProtKB-SubCell"/>
</dbReference>
<keyword evidence="8 12" id="KW-0496">Mitochondrion</keyword>
<dbReference type="InterPro" id="IPR013977">
    <property type="entry name" value="GcvT_C"/>
</dbReference>
<dbReference type="SUPFAM" id="SSF101790">
    <property type="entry name" value="Aminomethyltransferase beta-barrel domain"/>
    <property type="match status" value="1"/>
</dbReference>
<evidence type="ECO:0000256" key="10">
    <source>
        <dbReference type="ARBA" id="ARBA00047665"/>
    </source>
</evidence>
<evidence type="ECO:0000259" key="13">
    <source>
        <dbReference type="Pfam" id="PF01571"/>
    </source>
</evidence>
<dbReference type="NCBIfam" id="NF001567">
    <property type="entry name" value="PRK00389.1"/>
    <property type="match status" value="1"/>
</dbReference>
<evidence type="ECO:0000259" key="14">
    <source>
        <dbReference type="Pfam" id="PF08669"/>
    </source>
</evidence>
<evidence type="ECO:0000313" key="16">
    <source>
        <dbReference type="Proteomes" id="UP001373714"/>
    </source>
</evidence>
<dbReference type="FunFam" id="4.10.1250.10:FF:000002">
    <property type="entry name" value="Aminomethyltransferase"/>
    <property type="match status" value="1"/>
</dbReference>
<dbReference type="Gene3D" id="3.30.1360.120">
    <property type="entry name" value="Probable tRNA modification gtpase trme, domain 1"/>
    <property type="match status" value="1"/>
</dbReference>
<evidence type="ECO:0000256" key="7">
    <source>
        <dbReference type="ARBA" id="ARBA00022946"/>
    </source>
</evidence>
<comment type="subcellular location">
    <subcellularLocation>
        <location evidence="1 12">Mitochondrion</location>
    </subcellularLocation>
</comment>
<comment type="catalytic activity">
    <reaction evidence="10 12">
        <text>N(6)-[(R)-S(8)-aminomethyldihydrolipoyl]-L-lysyl-[protein] + (6S)-5,6,7,8-tetrahydrofolate = N(6)-[(R)-dihydrolipoyl]-L-lysyl-[protein] + (6R)-5,10-methylene-5,6,7,8-tetrahydrofolate + NH4(+)</text>
        <dbReference type="Rhea" id="RHEA:16945"/>
        <dbReference type="Rhea" id="RHEA-COMP:10475"/>
        <dbReference type="Rhea" id="RHEA-COMP:10492"/>
        <dbReference type="ChEBI" id="CHEBI:15636"/>
        <dbReference type="ChEBI" id="CHEBI:28938"/>
        <dbReference type="ChEBI" id="CHEBI:57453"/>
        <dbReference type="ChEBI" id="CHEBI:83100"/>
        <dbReference type="ChEBI" id="CHEBI:83143"/>
        <dbReference type="EC" id="2.1.2.10"/>
    </reaction>
</comment>
<dbReference type="InterPro" id="IPR029043">
    <property type="entry name" value="GcvT/YgfZ_C"/>
</dbReference>
<evidence type="ECO:0000313" key="15">
    <source>
        <dbReference type="EMBL" id="KAK6353808.1"/>
    </source>
</evidence>
<evidence type="ECO:0000256" key="2">
    <source>
        <dbReference type="ARBA" id="ARBA00008609"/>
    </source>
</evidence>
<dbReference type="Gene3D" id="2.40.30.110">
    <property type="entry name" value="Aminomethyltransferase beta-barrel domains"/>
    <property type="match status" value="1"/>
</dbReference>
<proteinExistence type="inferred from homology"/>
<dbReference type="Gene3D" id="3.30.70.1400">
    <property type="entry name" value="Aminomethyltransferase beta-barrel domains"/>
    <property type="match status" value="1"/>
</dbReference>
<evidence type="ECO:0000256" key="5">
    <source>
        <dbReference type="ARBA" id="ARBA00022576"/>
    </source>
</evidence>
<dbReference type="Proteomes" id="UP001373714">
    <property type="component" value="Unassembled WGS sequence"/>
</dbReference>
<sequence length="476" mass="51487">MASRALNRNRKVIDLSRVCFMQQRAISTVPRPYKPAAPLQSRSIPRQTSCIRSIPMRQARYSSDSSASLQKTPLYDLHVRYEGKMVEFGGHAMPVQYAGMGIGESHRYVREACGLFDVSHMVQHQFTGPTAAAFLESITPADLQSLDPFSSTLSVLLLPTGGIVDDTIITKHDANAFYVVTNAGCRDKDLAFFAEKLKEWNAQVGESEQVRHDVLARGLVALQGPEASKVLQSLMKPEDENLDSTLFFGQSKFATITIDGDDVPIHIARGGYTGEDGFEISIPADKTEAVVEAMLDAEDCVTQLAGLGARDSLRLEAGMCLYGHDIDEKTTPVEGNLTWVVAKSRRKDANFPGASTILQQIKEGPSKRRVGLIVSGAPAREGAIIKTAEGEEIGVVTSGCPSPTLGKNIAMGYVQEKYKKAGTEIVVEIRGKPRKAVIAKMPFVPAKYHKSDGGSSSSPSLFSTFATGAILASVFD</sequence>
<dbReference type="PANTHER" id="PTHR43757">
    <property type="entry name" value="AMINOMETHYLTRANSFERASE"/>
    <property type="match status" value="1"/>
</dbReference>
<dbReference type="InterPro" id="IPR006223">
    <property type="entry name" value="GcvT"/>
</dbReference>
<dbReference type="InterPro" id="IPR006222">
    <property type="entry name" value="GCVT_N"/>
</dbReference>
<dbReference type="Pfam" id="PF01571">
    <property type="entry name" value="GCV_T"/>
    <property type="match status" value="1"/>
</dbReference>
<dbReference type="FunFam" id="2.40.30.110:FF:000002">
    <property type="entry name" value="Aminomethyltransferase"/>
    <property type="match status" value="1"/>
</dbReference>
<organism evidence="15 16">
    <name type="scientific">Orbilia blumenaviensis</name>
    <dbReference type="NCBI Taxonomy" id="1796055"/>
    <lineage>
        <taxon>Eukaryota</taxon>
        <taxon>Fungi</taxon>
        <taxon>Dikarya</taxon>
        <taxon>Ascomycota</taxon>
        <taxon>Pezizomycotina</taxon>
        <taxon>Orbiliomycetes</taxon>
        <taxon>Orbiliales</taxon>
        <taxon>Orbiliaceae</taxon>
        <taxon>Orbilia</taxon>
    </lineage>
</organism>
<comment type="caution">
    <text evidence="15">The sequence shown here is derived from an EMBL/GenBank/DDBJ whole genome shotgun (WGS) entry which is preliminary data.</text>
</comment>
<dbReference type="GO" id="GO:0008483">
    <property type="term" value="F:transaminase activity"/>
    <property type="evidence" value="ECO:0007669"/>
    <property type="project" value="UniProtKB-KW"/>
</dbReference>
<gene>
    <name evidence="15" type="primary">GCV1_1</name>
    <name evidence="15" type="ORF">TWF730_008233</name>
</gene>
<dbReference type="AlphaFoldDB" id="A0AAV9V224"/>
<dbReference type="FunFam" id="3.30.70.1400:FF:000001">
    <property type="entry name" value="Aminomethyltransferase"/>
    <property type="match status" value="1"/>
</dbReference>
<dbReference type="EC" id="2.1.2.10" evidence="4 12"/>
<dbReference type="PANTHER" id="PTHR43757:SF2">
    <property type="entry name" value="AMINOMETHYLTRANSFERASE, MITOCHONDRIAL"/>
    <property type="match status" value="1"/>
</dbReference>
<dbReference type="GO" id="GO:0004047">
    <property type="term" value="F:aminomethyltransferase activity"/>
    <property type="evidence" value="ECO:0007669"/>
    <property type="project" value="UniProtKB-EC"/>
</dbReference>
<name>A0AAV9V224_9PEZI</name>
<comment type="similarity">
    <text evidence="2 12">Belongs to the GcvT family.</text>
</comment>
<dbReference type="InterPro" id="IPR028896">
    <property type="entry name" value="GcvT/YgfZ/DmdA"/>
</dbReference>
<feature type="binding site" evidence="11">
    <location>
        <position position="279"/>
    </location>
    <ligand>
        <name>substrate</name>
    </ligand>
</feature>
<dbReference type="PIRSF" id="PIRSF006487">
    <property type="entry name" value="GcvT"/>
    <property type="match status" value="1"/>
</dbReference>
<evidence type="ECO:0000256" key="1">
    <source>
        <dbReference type="ARBA" id="ARBA00004173"/>
    </source>
</evidence>
<keyword evidence="16" id="KW-1185">Reference proteome</keyword>
<evidence type="ECO:0000256" key="8">
    <source>
        <dbReference type="ARBA" id="ARBA00023128"/>
    </source>
</evidence>
<dbReference type="Pfam" id="PF08669">
    <property type="entry name" value="GCV_T_C"/>
    <property type="match status" value="1"/>
</dbReference>
<keyword evidence="5 12" id="KW-0032">Aminotransferase</keyword>
<evidence type="ECO:0000256" key="4">
    <source>
        <dbReference type="ARBA" id="ARBA00012616"/>
    </source>
</evidence>
<comment type="function">
    <text evidence="12">The glycine cleavage system catalyzes the degradation of glycine.</text>
</comment>
<keyword evidence="7 12" id="KW-0809">Transit peptide</keyword>
<evidence type="ECO:0000256" key="6">
    <source>
        <dbReference type="ARBA" id="ARBA00022679"/>
    </source>
</evidence>
<dbReference type="SUPFAM" id="SSF103025">
    <property type="entry name" value="Folate-binding domain"/>
    <property type="match status" value="1"/>
</dbReference>
<evidence type="ECO:0000256" key="9">
    <source>
        <dbReference type="ARBA" id="ARBA00031395"/>
    </source>
</evidence>
<dbReference type="EMBL" id="JAVHNS010000005">
    <property type="protein sequence ID" value="KAK6353808.1"/>
    <property type="molecule type" value="Genomic_DNA"/>
</dbReference>
<comment type="subunit">
    <text evidence="3 12">The glycine cleavage system is composed of four proteins: P, T, L and H.</text>
</comment>
<reference evidence="15 16" key="1">
    <citation type="submission" date="2019-10" db="EMBL/GenBank/DDBJ databases">
        <authorList>
            <person name="Palmer J.M."/>
        </authorList>
    </citation>
    <scope>NUCLEOTIDE SEQUENCE [LARGE SCALE GENOMIC DNA]</scope>
    <source>
        <strain evidence="15 16">TWF730</strain>
    </source>
</reference>
<evidence type="ECO:0000256" key="11">
    <source>
        <dbReference type="PIRSR" id="PIRSR006487-1"/>
    </source>
</evidence>
<feature type="domain" description="GCVT N-terminal" evidence="13">
    <location>
        <begin position="74"/>
        <end position="343"/>
    </location>
</feature>
<dbReference type="GO" id="GO:0006546">
    <property type="term" value="P:glycine catabolic process"/>
    <property type="evidence" value="ECO:0007669"/>
    <property type="project" value="InterPro"/>
</dbReference>
<evidence type="ECO:0000256" key="12">
    <source>
        <dbReference type="RuleBase" id="RU003981"/>
    </source>
</evidence>